<proteinExistence type="predicted"/>
<evidence type="ECO:0000313" key="1">
    <source>
        <dbReference type="EMBL" id="TFK76170.1"/>
    </source>
</evidence>
<evidence type="ECO:0000313" key="2">
    <source>
        <dbReference type="Proteomes" id="UP000308600"/>
    </source>
</evidence>
<keyword evidence="2" id="KW-1185">Reference proteome</keyword>
<name>A0ACD3BE69_9AGAR</name>
<gene>
    <name evidence="1" type="ORF">BDN72DRAFT_786620</name>
</gene>
<accession>A0ACD3BE69</accession>
<dbReference type="EMBL" id="ML208261">
    <property type="protein sequence ID" value="TFK76170.1"/>
    <property type="molecule type" value="Genomic_DNA"/>
</dbReference>
<dbReference type="Proteomes" id="UP000308600">
    <property type="component" value="Unassembled WGS sequence"/>
</dbReference>
<organism evidence="1 2">
    <name type="scientific">Pluteus cervinus</name>
    <dbReference type="NCBI Taxonomy" id="181527"/>
    <lineage>
        <taxon>Eukaryota</taxon>
        <taxon>Fungi</taxon>
        <taxon>Dikarya</taxon>
        <taxon>Basidiomycota</taxon>
        <taxon>Agaricomycotina</taxon>
        <taxon>Agaricomycetes</taxon>
        <taxon>Agaricomycetidae</taxon>
        <taxon>Agaricales</taxon>
        <taxon>Pluteineae</taxon>
        <taxon>Pluteaceae</taxon>
        <taxon>Pluteus</taxon>
    </lineage>
</organism>
<reference evidence="1 2" key="1">
    <citation type="journal article" date="2019" name="Nat. Ecol. Evol.">
        <title>Megaphylogeny resolves global patterns of mushroom evolution.</title>
        <authorList>
            <person name="Varga T."/>
            <person name="Krizsan K."/>
            <person name="Foldi C."/>
            <person name="Dima B."/>
            <person name="Sanchez-Garcia M."/>
            <person name="Sanchez-Ramirez S."/>
            <person name="Szollosi G.J."/>
            <person name="Szarkandi J.G."/>
            <person name="Papp V."/>
            <person name="Albert L."/>
            <person name="Andreopoulos W."/>
            <person name="Angelini C."/>
            <person name="Antonin V."/>
            <person name="Barry K.W."/>
            <person name="Bougher N.L."/>
            <person name="Buchanan P."/>
            <person name="Buyck B."/>
            <person name="Bense V."/>
            <person name="Catcheside P."/>
            <person name="Chovatia M."/>
            <person name="Cooper J."/>
            <person name="Damon W."/>
            <person name="Desjardin D."/>
            <person name="Finy P."/>
            <person name="Geml J."/>
            <person name="Haridas S."/>
            <person name="Hughes K."/>
            <person name="Justo A."/>
            <person name="Karasinski D."/>
            <person name="Kautmanova I."/>
            <person name="Kiss B."/>
            <person name="Kocsube S."/>
            <person name="Kotiranta H."/>
            <person name="LaButti K.M."/>
            <person name="Lechner B.E."/>
            <person name="Liimatainen K."/>
            <person name="Lipzen A."/>
            <person name="Lukacs Z."/>
            <person name="Mihaltcheva S."/>
            <person name="Morgado L.N."/>
            <person name="Niskanen T."/>
            <person name="Noordeloos M.E."/>
            <person name="Ohm R.A."/>
            <person name="Ortiz-Santana B."/>
            <person name="Ovrebo C."/>
            <person name="Racz N."/>
            <person name="Riley R."/>
            <person name="Savchenko A."/>
            <person name="Shiryaev A."/>
            <person name="Soop K."/>
            <person name="Spirin V."/>
            <person name="Szebenyi C."/>
            <person name="Tomsovsky M."/>
            <person name="Tulloss R.E."/>
            <person name="Uehling J."/>
            <person name="Grigoriev I.V."/>
            <person name="Vagvolgyi C."/>
            <person name="Papp T."/>
            <person name="Martin F.M."/>
            <person name="Miettinen O."/>
            <person name="Hibbett D.S."/>
            <person name="Nagy L.G."/>
        </authorList>
    </citation>
    <scope>NUCLEOTIDE SEQUENCE [LARGE SCALE GENOMIC DNA]</scope>
    <source>
        <strain evidence="1 2">NL-1719</strain>
    </source>
</reference>
<protein>
    <submittedName>
        <fullName evidence="1">NAD(P)-binding protein</fullName>
    </submittedName>
</protein>
<sequence length="279" mass="29807">MSTYKSFAVAGVGVIGQPIVEALLASKVSVVALTRSSSRDNLPNGAKAATVDYSDVQGIAKALKDHKVEVLISTLSSTALGPEQISLADAAKEAGVKLFVPSEFGVPTIGRREGMFGLKAGLIDQLQKHGIPTIRIFNGWFTDGILVLTGYSANKKVSIVGKGDTPISFTSRADIAGFLAHVLTTYPPEKLDDKVFRIEGDRATLLELAVYLKAEVEFVDEVPGPRGPAITYMQRLLETGAGSTGWDPISNEEGSEKAGSGNAWWVGHRWQRIPDVVKV</sequence>